<gene>
    <name evidence="2" type="ORF">KTH90_16275</name>
</gene>
<dbReference type="NCBIfam" id="TIGR00444">
    <property type="entry name" value="mazG"/>
    <property type="match status" value="1"/>
</dbReference>
<dbReference type="PANTHER" id="PTHR30522:SF0">
    <property type="entry name" value="NUCLEOSIDE TRIPHOSPHATE PYROPHOSPHOHYDROLASE"/>
    <property type="match status" value="1"/>
</dbReference>
<dbReference type="RefSeq" id="WP_158355661.1">
    <property type="nucleotide sequence ID" value="NZ_JAHQCX010000012.1"/>
</dbReference>
<keyword evidence="3" id="KW-1185">Reference proteome</keyword>
<comment type="caution">
    <text evidence="2">The sequence shown here is derived from an EMBL/GenBank/DDBJ whole genome shotgun (WGS) entry which is preliminary data.</text>
</comment>
<dbReference type="SUPFAM" id="SSF101386">
    <property type="entry name" value="all-alpha NTP pyrophosphatases"/>
    <property type="match status" value="1"/>
</dbReference>
<dbReference type="Gene3D" id="1.10.287.1080">
    <property type="entry name" value="MazG-like"/>
    <property type="match status" value="1"/>
</dbReference>
<evidence type="ECO:0000313" key="3">
    <source>
        <dbReference type="Proteomes" id="UP001314681"/>
    </source>
</evidence>
<organism evidence="2 3">
    <name type="scientific">Diplocloster modestus</name>
    <dbReference type="NCBI Taxonomy" id="2850322"/>
    <lineage>
        <taxon>Bacteria</taxon>
        <taxon>Bacillati</taxon>
        <taxon>Bacillota</taxon>
        <taxon>Clostridia</taxon>
        <taxon>Lachnospirales</taxon>
        <taxon>Lachnospiraceae</taxon>
        <taxon>Diplocloster</taxon>
    </lineage>
</organism>
<protein>
    <submittedName>
        <fullName evidence="2">MazG family protein</fullName>
    </submittedName>
</protein>
<dbReference type="Proteomes" id="UP001314681">
    <property type="component" value="Unassembled WGS sequence"/>
</dbReference>
<name>A0ABS6KAM6_9FIRM</name>
<feature type="domain" description="NTP pyrophosphohydrolase MazG-like" evidence="1">
    <location>
        <begin position="36"/>
        <end position="109"/>
    </location>
</feature>
<accession>A0ABS6KAM6</accession>
<dbReference type="EMBL" id="JAHQCX010000012">
    <property type="protein sequence ID" value="MBU9727570.1"/>
    <property type="molecule type" value="Genomic_DNA"/>
</dbReference>
<dbReference type="InterPro" id="IPR011551">
    <property type="entry name" value="NTP_PyrPHydrolase_MazG"/>
</dbReference>
<dbReference type="Pfam" id="PF03819">
    <property type="entry name" value="MazG"/>
    <property type="match status" value="1"/>
</dbReference>
<sequence>MRGMMEAMENNYSFVELVDIIRHLRSENGCPWDREQTHESLKPCLTEECEEVLQAIDNKDDENLCEELGDVLLQVLMHSQIAEEEGRFTIDDVINEISRKMIRRHPHVFGNGHAGTSAEVLLNWEEIKKAEKAAKAAKHHEIP</sequence>
<reference evidence="2 3" key="1">
    <citation type="submission" date="2021-06" db="EMBL/GenBank/DDBJ databases">
        <title>Description of novel taxa of the family Lachnospiraceae.</title>
        <authorList>
            <person name="Chaplin A.V."/>
            <person name="Sokolova S.R."/>
            <person name="Pikina A.P."/>
            <person name="Korzhanova M."/>
            <person name="Belova V."/>
            <person name="Korostin D."/>
            <person name="Efimov B.A."/>
        </authorList>
    </citation>
    <scope>NUCLEOTIDE SEQUENCE [LARGE SCALE GENOMIC DNA]</scope>
    <source>
        <strain evidence="2 3">ASD4241</strain>
    </source>
</reference>
<evidence type="ECO:0000313" key="2">
    <source>
        <dbReference type="EMBL" id="MBU9727570.1"/>
    </source>
</evidence>
<dbReference type="InterPro" id="IPR004518">
    <property type="entry name" value="MazG-like_dom"/>
</dbReference>
<dbReference type="InterPro" id="IPR048015">
    <property type="entry name" value="NTP-PPase_MazG-like_N"/>
</dbReference>
<evidence type="ECO:0000259" key="1">
    <source>
        <dbReference type="Pfam" id="PF03819"/>
    </source>
</evidence>
<dbReference type="PANTHER" id="PTHR30522">
    <property type="entry name" value="NUCLEOSIDE TRIPHOSPHATE PYROPHOSPHOHYDROLASE"/>
    <property type="match status" value="1"/>
</dbReference>
<proteinExistence type="predicted"/>
<dbReference type="CDD" id="cd11528">
    <property type="entry name" value="NTP-PPase_MazG_Nterm"/>
    <property type="match status" value="1"/>
</dbReference>